<dbReference type="AlphaFoldDB" id="A0A1F6NJC4"/>
<dbReference type="SUPFAM" id="SSF52980">
    <property type="entry name" value="Restriction endonuclease-like"/>
    <property type="match status" value="1"/>
</dbReference>
<dbReference type="Pfam" id="PF02021">
    <property type="entry name" value="UPF0102"/>
    <property type="match status" value="1"/>
</dbReference>
<name>A0A1F6NJC4_9BACT</name>
<dbReference type="Proteomes" id="UP000176300">
    <property type="component" value="Unassembled WGS sequence"/>
</dbReference>
<gene>
    <name evidence="3" type="ORF">A2373_00685</name>
</gene>
<dbReference type="InterPro" id="IPR011335">
    <property type="entry name" value="Restrct_endonuc-II-like"/>
</dbReference>
<organism evidence="3 4">
    <name type="scientific">Candidatus Magasanikbacteria bacterium RIFOXYB1_FULL_40_15</name>
    <dbReference type="NCBI Taxonomy" id="1798697"/>
    <lineage>
        <taxon>Bacteria</taxon>
        <taxon>Candidatus Magasanikiibacteriota</taxon>
    </lineage>
</organism>
<dbReference type="GO" id="GO:0003676">
    <property type="term" value="F:nucleic acid binding"/>
    <property type="evidence" value="ECO:0007669"/>
    <property type="project" value="InterPro"/>
</dbReference>
<sequence>MKTEKRKTGDRGEDIASSFLIKNKYKIIARNFNTRGGEIDIIAQCKTGKIKTLCFVEVKTRQNDDGSAERATGAGKLSRLFSAARAYCLDNNIDMENTPIQFEQVSVYLNEKTGQPECAHFVIPVD</sequence>
<evidence type="ECO:0000313" key="4">
    <source>
        <dbReference type="Proteomes" id="UP000176300"/>
    </source>
</evidence>
<comment type="similarity">
    <text evidence="1 2">Belongs to the UPF0102 family.</text>
</comment>
<dbReference type="CDD" id="cd20736">
    <property type="entry name" value="PoNe_Nuclease"/>
    <property type="match status" value="1"/>
</dbReference>
<evidence type="ECO:0000256" key="2">
    <source>
        <dbReference type="HAMAP-Rule" id="MF_00048"/>
    </source>
</evidence>
<accession>A0A1F6NJC4</accession>
<dbReference type="InterPro" id="IPR003509">
    <property type="entry name" value="UPF0102_YraN-like"/>
</dbReference>
<reference evidence="3 4" key="1">
    <citation type="journal article" date="2016" name="Nat. Commun.">
        <title>Thousands of microbial genomes shed light on interconnected biogeochemical processes in an aquifer system.</title>
        <authorList>
            <person name="Anantharaman K."/>
            <person name="Brown C.T."/>
            <person name="Hug L.A."/>
            <person name="Sharon I."/>
            <person name="Castelle C.J."/>
            <person name="Probst A.J."/>
            <person name="Thomas B.C."/>
            <person name="Singh A."/>
            <person name="Wilkins M.J."/>
            <person name="Karaoz U."/>
            <person name="Brodie E.L."/>
            <person name="Williams K.H."/>
            <person name="Hubbard S.S."/>
            <person name="Banfield J.F."/>
        </authorList>
    </citation>
    <scope>NUCLEOTIDE SEQUENCE [LARGE SCALE GENOMIC DNA]</scope>
</reference>
<dbReference type="Gene3D" id="3.40.1350.10">
    <property type="match status" value="1"/>
</dbReference>
<dbReference type="STRING" id="1798697.A2373_00685"/>
<dbReference type="HAMAP" id="MF_00048">
    <property type="entry name" value="UPF0102"/>
    <property type="match status" value="1"/>
</dbReference>
<dbReference type="PANTHER" id="PTHR34039:SF1">
    <property type="entry name" value="UPF0102 PROTEIN YRAN"/>
    <property type="match status" value="1"/>
</dbReference>
<dbReference type="EMBL" id="MFQS01000008">
    <property type="protein sequence ID" value="OGH83893.1"/>
    <property type="molecule type" value="Genomic_DNA"/>
</dbReference>
<protein>
    <recommendedName>
        <fullName evidence="2">UPF0102 protein A2373_00685</fullName>
    </recommendedName>
</protein>
<evidence type="ECO:0000256" key="1">
    <source>
        <dbReference type="ARBA" id="ARBA00006738"/>
    </source>
</evidence>
<proteinExistence type="inferred from homology"/>
<evidence type="ECO:0000313" key="3">
    <source>
        <dbReference type="EMBL" id="OGH83893.1"/>
    </source>
</evidence>
<dbReference type="PANTHER" id="PTHR34039">
    <property type="entry name" value="UPF0102 PROTEIN YRAN"/>
    <property type="match status" value="1"/>
</dbReference>
<dbReference type="InterPro" id="IPR011856">
    <property type="entry name" value="tRNA_endonuc-like_dom_sf"/>
</dbReference>
<comment type="caution">
    <text evidence="3">The sequence shown here is derived from an EMBL/GenBank/DDBJ whole genome shotgun (WGS) entry which is preliminary data.</text>
</comment>